<dbReference type="GO" id="GO:0051015">
    <property type="term" value="F:actin filament binding"/>
    <property type="evidence" value="ECO:0007669"/>
    <property type="project" value="TreeGrafter"/>
</dbReference>
<feature type="compositionally biased region" description="Basic and acidic residues" evidence="1">
    <location>
        <begin position="74"/>
        <end position="83"/>
    </location>
</feature>
<accession>A0A8J4BYU6</accession>
<dbReference type="PANTHER" id="PTHR24213">
    <property type="entry name" value="ACTIN-BINDING LIM PROTEIN"/>
    <property type="match status" value="1"/>
</dbReference>
<evidence type="ECO:0000256" key="1">
    <source>
        <dbReference type="SAM" id="MobiDB-lite"/>
    </source>
</evidence>
<dbReference type="GO" id="GO:0030032">
    <property type="term" value="P:lamellipodium assembly"/>
    <property type="evidence" value="ECO:0007669"/>
    <property type="project" value="TreeGrafter"/>
</dbReference>
<feature type="region of interest" description="Disordered" evidence="1">
    <location>
        <begin position="314"/>
        <end position="394"/>
    </location>
</feature>
<dbReference type="OrthoDB" id="6375767at2759"/>
<keyword evidence="5" id="KW-1185">Reference proteome</keyword>
<name>A0A8J4BYU6_9CHLO</name>
<dbReference type="Proteomes" id="UP000722791">
    <property type="component" value="Unassembled WGS sequence"/>
</dbReference>
<proteinExistence type="predicted"/>
<dbReference type="GO" id="GO:0015629">
    <property type="term" value="C:actin cytoskeleton"/>
    <property type="evidence" value="ECO:0007669"/>
    <property type="project" value="TreeGrafter"/>
</dbReference>
<reference evidence="3" key="1">
    <citation type="journal article" date="2021" name="Proc. Natl. Acad. Sci. U.S.A.">
        <title>Three genomes in the algal genus Volvox reveal the fate of a haploid sex-determining region after a transition to homothallism.</title>
        <authorList>
            <person name="Yamamoto K."/>
            <person name="Hamaji T."/>
            <person name="Kawai-Toyooka H."/>
            <person name="Matsuzaki R."/>
            <person name="Takahashi F."/>
            <person name="Nishimura Y."/>
            <person name="Kawachi M."/>
            <person name="Noguchi H."/>
            <person name="Minakuchi Y."/>
            <person name="Umen J.G."/>
            <person name="Toyoda A."/>
            <person name="Nozaki H."/>
        </authorList>
    </citation>
    <scope>NUCLEOTIDE SEQUENCE</scope>
    <source>
        <strain evidence="4">NIES-3785</strain>
        <strain evidence="3">NIES-3786</strain>
    </source>
</reference>
<feature type="compositionally biased region" description="Polar residues" evidence="1">
    <location>
        <begin position="197"/>
        <end position="206"/>
    </location>
</feature>
<dbReference type="Pfam" id="PF02209">
    <property type="entry name" value="VHP"/>
    <property type="match status" value="1"/>
</dbReference>
<dbReference type="EMBL" id="BNCP01000002">
    <property type="protein sequence ID" value="GIL70829.1"/>
    <property type="molecule type" value="Genomic_DNA"/>
</dbReference>
<protein>
    <recommendedName>
        <fullName evidence="2">HP domain-containing protein</fullName>
    </recommendedName>
</protein>
<dbReference type="EMBL" id="BNCQ01000005">
    <property type="protein sequence ID" value="GIL98555.1"/>
    <property type="molecule type" value="Genomic_DNA"/>
</dbReference>
<dbReference type="PROSITE" id="PS51089">
    <property type="entry name" value="HP"/>
    <property type="match status" value="1"/>
</dbReference>
<organism evidence="3 5">
    <name type="scientific">Volvox reticuliferus</name>
    <dbReference type="NCBI Taxonomy" id="1737510"/>
    <lineage>
        <taxon>Eukaryota</taxon>
        <taxon>Viridiplantae</taxon>
        <taxon>Chlorophyta</taxon>
        <taxon>core chlorophytes</taxon>
        <taxon>Chlorophyceae</taxon>
        <taxon>CS clade</taxon>
        <taxon>Chlamydomonadales</taxon>
        <taxon>Volvocaceae</taxon>
        <taxon>Volvox</taxon>
    </lineage>
</organism>
<dbReference type="Gene3D" id="1.10.950.10">
    <property type="entry name" value="Villin headpiece domain"/>
    <property type="match status" value="1"/>
</dbReference>
<feature type="domain" description="HP" evidence="2">
    <location>
        <begin position="407"/>
        <end position="476"/>
    </location>
</feature>
<dbReference type="Proteomes" id="UP000747110">
    <property type="component" value="Unassembled WGS sequence"/>
</dbReference>
<dbReference type="AlphaFoldDB" id="A0A8J4BYU6"/>
<evidence type="ECO:0000313" key="3">
    <source>
        <dbReference type="EMBL" id="GIL70829.1"/>
    </source>
</evidence>
<sequence length="476" mass="49539">MTQQEAKAASGDDGIGTRDTIAPEDENGSRIVDRVKVDGDPVTLNVVNTNPTDVAGLGDAGSVTTGHQAPLKSAKGDNTEHDPVTVGTASSPAALTAPGSGGTNVMVTSEEPEKGQHTSTPGEASGSEVKKFETSDFGAKQGDEDSVFAKPATPGNPSDTGAGISAADPDHQNGTADEPAALAADGKLSQKDVGRANSESTKQPVASESRERGKQDSLSKEKKATQPNQTSEPDATTDQDLVESLWMAEEAKATVVHEQEADEAEAAVTHAPKAKEYMKAAEVMKVADEKDAQCNPEPLKVASAEVSTTAANTVSSVGSPKGAPAMTPPGTVQALSRRLSSNSLVTPPVKATSSEKLLASGGSGSVSAAPFSGRATKSPSGLKSGEASPVSTHDTKNTINVSQLLKLGAFKLQPLKDFVTYAELQRLRVEDGIDATRKEDYLNDEEFQEVFGMGRDTFKKQPAWRQAQAKKKANLF</sequence>
<feature type="compositionally biased region" description="Basic and acidic residues" evidence="1">
    <location>
        <begin position="208"/>
        <end position="224"/>
    </location>
</feature>
<feature type="region of interest" description="Disordered" evidence="1">
    <location>
        <begin position="1"/>
        <end position="30"/>
    </location>
</feature>
<evidence type="ECO:0000259" key="2">
    <source>
        <dbReference type="PROSITE" id="PS51089"/>
    </source>
</evidence>
<evidence type="ECO:0000313" key="5">
    <source>
        <dbReference type="Proteomes" id="UP000747110"/>
    </source>
</evidence>
<gene>
    <name evidence="3" type="ORF">Vretifemale_1520</name>
    <name evidence="4" type="ORF">Vretimale_3916</name>
</gene>
<feature type="compositionally biased region" description="Polar residues" evidence="1">
    <location>
        <begin position="338"/>
        <end position="355"/>
    </location>
</feature>
<dbReference type="PANTHER" id="PTHR24213:SF9">
    <property type="entry name" value="UNCOORDINATED 115A, ISOFORM B-RELATED"/>
    <property type="match status" value="1"/>
</dbReference>
<feature type="compositionally biased region" description="Polar residues" evidence="1">
    <location>
        <begin position="225"/>
        <end position="234"/>
    </location>
</feature>
<feature type="region of interest" description="Disordered" evidence="1">
    <location>
        <begin position="48"/>
        <end position="244"/>
    </location>
</feature>
<dbReference type="SUPFAM" id="SSF47050">
    <property type="entry name" value="VHP, Villin headpiece domain"/>
    <property type="match status" value="1"/>
</dbReference>
<dbReference type="InterPro" id="IPR036886">
    <property type="entry name" value="Villin_headpiece_dom_sf"/>
</dbReference>
<dbReference type="SMART" id="SM00153">
    <property type="entry name" value="VHP"/>
    <property type="match status" value="1"/>
</dbReference>
<evidence type="ECO:0000313" key="4">
    <source>
        <dbReference type="EMBL" id="GIL98555.1"/>
    </source>
</evidence>
<dbReference type="InterPro" id="IPR051618">
    <property type="entry name" value="Actin-binding_LIM"/>
</dbReference>
<dbReference type="InterPro" id="IPR003128">
    <property type="entry name" value="Villin_headpiece"/>
</dbReference>
<comment type="caution">
    <text evidence="3">The sequence shown here is derived from an EMBL/GenBank/DDBJ whole genome shotgun (WGS) entry which is preliminary data.</text>
</comment>
<dbReference type="GO" id="GO:0007010">
    <property type="term" value="P:cytoskeleton organization"/>
    <property type="evidence" value="ECO:0007669"/>
    <property type="project" value="InterPro"/>
</dbReference>